<comment type="caution">
    <text evidence="2">The sequence shown here is derived from an EMBL/GenBank/DDBJ whole genome shotgun (WGS) entry which is preliminary data.</text>
</comment>
<organism evidence="2 3">
    <name type="scientific">Alitiscatomonas aceti</name>
    <dbReference type="NCBI Taxonomy" id="2981724"/>
    <lineage>
        <taxon>Bacteria</taxon>
        <taxon>Bacillati</taxon>
        <taxon>Bacillota</taxon>
        <taxon>Clostridia</taxon>
        <taxon>Lachnospirales</taxon>
        <taxon>Lachnospiraceae</taxon>
        <taxon>Alitiscatomonas</taxon>
    </lineage>
</organism>
<dbReference type="InterPro" id="IPR029064">
    <property type="entry name" value="Ribosomal_eL30-like_sf"/>
</dbReference>
<evidence type="ECO:0000313" key="3">
    <source>
        <dbReference type="Proteomes" id="UP001652395"/>
    </source>
</evidence>
<dbReference type="Gene3D" id="3.30.1330.30">
    <property type="match status" value="1"/>
</dbReference>
<evidence type="ECO:0000313" key="2">
    <source>
        <dbReference type="EMBL" id="MCU6800906.1"/>
    </source>
</evidence>
<dbReference type="Proteomes" id="UP001652395">
    <property type="component" value="Unassembled WGS sequence"/>
</dbReference>
<dbReference type="Pfam" id="PF01248">
    <property type="entry name" value="Ribosomal_L7Ae"/>
    <property type="match status" value="1"/>
</dbReference>
<name>A0ABT2V3R2_9FIRM</name>
<evidence type="ECO:0000259" key="1">
    <source>
        <dbReference type="Pfam" id="PF01248"/>
    </source>
</evidence>
<sequence>MKVWKRRWSSLINKSRVFGLLGLAAKAGKVQSGEFSTEKSVKSGRAYLVIVSEEASENTKKKFRNMCTYYEVPYFEFGSKEELGHATGREMRASLAVQDAGFSEAMKKQLCMNGGSECEG</sequence>
<accession>A0ABT2V3R2</accession>
<protein>
    <submittedName>
        <fullName evidence="2">Ribosomal L7Ae/L30e/S12e/Gadd45 family protein</fullName>
    </submittedName>
</protein>
<feature type="domain" description="Ribosomal protein eL8/eL30/eS12/Gadd45" evidence="1">
    <location>
        <begin position="18"/>
        <end position="105"/>
    </location>
</feature>
<dbReference type="EMBL" id="JAOQJF010000032">
    <property type="protein sequence ID" value="MCU6800906.1"/>
    <property type="molecule type" value="Genomic_DNA"/>
</dbReference>
<proteinExistence type="predicted"/>
<reference evidence="2 3" key="1">
    <citation type="journal article" date="2021" name="ISME Commun">
        <title>Automated analysis of genomic sequences facilitates high-throughput and comprehensive description of bacteria.</title>
        <authorList>
            <person name="Hitch T.C.A."/>
        </authorList>
    </citation>
    <scope>NUCLEOTIDE SEQUENCE [LARGE SCALE GENOMIC DNA]</scope>
    <source>
        <strain evidence="3">f_CCE</strain>
    </source>
</reference>
<dbReference type="InterPro" id="IPR004038">
    <property type="entry name" value="Ribosomal_eL8/eL30/eS12/Gad45"/>
</dbReference>
<keyword evidence="3" id="KW-1185">Reference proteome</keyword>
<gene>
    <name evidence="2" type="ORF">OCV69_13375</name>
</gene>
<dbReference type="SUPFAM" id="SSF55315">
    <property type="entry name" value="L30e-like"/>
    <property type="match status" value="1"/>
</dbReference>